<comment type="subunit">
    <text evidence="9">Component of the TIM23 complex.</text>
</comment>
<evidence type="ECO:0000256" key="7">
    <source>
        <dbReference type="ARBA" id="ARBA00023128"/>
    </source>
</evidence>
<feature type="transmembrane region" description="Helical" evidence="9">
    <location>
        <begin position="85"/>
        <end position="105"/>
    </location>
</feature>
<evidence type="ECO:0000256" key="4">
    <source>
        <dbReference type="ARBA" id="ARBA00022692"/>
    </source>
</evidence>
<evidence type="ECO:0000313" key="10">
    <source>
        <dbReference type="EMBL" id="OLY78893.1"/>
    </source>
</evidence>
<dbReference type="STRING" id="133383.A0A1R0GPR8"/>
<dbReference type="Pfam" id="PF08294">
    <property type="entry name" value="TIM21"/>
    <property type="match status" value="1"/>
</dbReference>
<dbReference type="OrthoDB" id="436405at2759"/>
<evidence type="ECO:0000256" key="6">
    <source>
        <dbReference type="ARBA" id="ARBA00022989"/>
    </source>
</evidence>
<comment type="caution">
    <text evidence="10">The sequence shown here is derived from an EMBL/GenBank/DDBJ whole genome shotgun (WGS) entry which is preliminary data.</text>
</comment>
<organism evidence="10 11">
    <name type="scientific">Smittium mucronatum</name>
    <dbReference type="NCBI Taxonomy" id="133383"/>
    <lineage>
        <taxon>Eukaryota</taxon>
        <taxon>Fungi</taxon>
        <taxon>Fungi incertae sedis</taxon>
        <taxon>Zoopagomycota</taxon>
        <taxon>Kickxellomycotina</taxon>
        <taxon>Harpellomycetes</taxon>
        <taxon>Harpellales</taxon>
        <taxon>Legeriomycetaceae</taxon>
        <taxon>Smittium</taxon>
    </lineage>
</organism>
<evidence type="ECO:0000313" key="11">
    <source>
        <dbReference type="Proteomes" id="UP000187455"/>
    </source>
</evidence>
<keyword evidence="11" id="KW-1185">Reference proteome</keyword>
<dbReference type="GO" id="GO:0030150">
    <property type="term" value="P:protein import into mitochondrial matrix"/>
    <property type="evidence" value="ECO:0007669"/>
    <property type="project" value="UniProtKB-UniRule"/>
</dbReference>
<reference evidence="10 11" key="1">
    <citation type="journal article" date="2016" name="Mol. Biol. Evol.">
        <title>Genome-Wide Survey of Gut Fungi (Harpellales) Reveals the First Horizontally Transferred Ubiquitin Gene from a Mosquito Host.</title>
        <authorList>
            <person name="Wang Y."/>
            <person name="White M.M."/>
            <person name="Kvist S."/>
            <person name="Moncalvo J.M."/>
        </authorList>
    </citation>
    <scope>NUCLEOTIDE SEQUENCE [LARGE SCALE GENOMIC DNA]</scope>
    <source>
        <strain evidence="10 11">ALG-7-W6</strain>
    </source>
</reference>
<keyword evidence="9" id="KW-0811">Translocation</keyword>
<keyword evidence="9" id="KW-0653">Protein transport</keyword>
<dbReference type="PANTHER" id="PTHR13032">
    <property type="entry name" value="MITOCHONDRIAL IMPORT INNER MEMBRANE TRANSLOCASE SUBUNIT TIM21"/>
    <property type="match status" value="1"/>
</dbReference>
<dbReference type="EMBL" id="LSSL01005351">
    <property type="protein sequence ID" value="OLY78893.1"/>
    <property type="molecule type" value="Genomic_DNA"/>
</dbReference>
<evidence type="ECO:0000256" key="8">
    <source>
        <dbReference type="ARBA" id="ARBA00023136"/>
    </source>
</evidence>
<dbReference type="GO" id="GO:0005744">
    <property type="term" value="C:TIM23 mitochondrial import inner membrane translocase complex"/>
    <property type="evidence" value="ECO:0007669"/>
    <property type="project" value="UniProtKB-UniRule"/>
</dbReference>
<dbReference type="InterPro" id="IPR013261">
    <property type="entry name" value="Tim21"/>
</dbReference>
<comment type="function">
    <text evidence="9">Essential component of the TIM23 complex, a complex that mediates the translocation of transit peptide-containing proteins across the mitochondrial inner membrane.</text>
</comment>
<keyword evidence="4 9" id="KW-0812">Transmembrane</keyword>
<keyword evidence="6 9" id="KW-1133">Transmembrane helix</keyword>
<comment type="similarity">
    <text evidence="2 9">Belongs to the TIM21 family.</text>
</comment>
<evidence type="ECO:0000256" key="5">
    <source>
        <dbReference type="ARBA" id="ARBA00022946"/>
    </source>
</evidence>
<evidence type="ECO:0000256" key="1">
    <source>
        <dbReference type="ARBA" id="ARBA00004304"/>
    </source>
</evidence>
<sequence>MPVSLAPCLYSRHFQNRLSTFFLSLPSHPPSIPLLRSFVSRNFHTSPLFTPLSVSRKNAYPAHRPRFIVYRCYSSRFSDKFATSGYVFVLFGVVSIFGYVGYTLYNLMGAPTSPVRIYNDVLDIARKDPKVVSYFGPNFTGHGDSGSGGISRNRSIKHSYAQYKNTPLKLMIVQFYIDPAPPSFSDKFMSAFAKVPLYFSHFYNQLFAENVLTLETPAVDPSPTQSPIVGVVTTKLLEKTPNTGDYEYYSINVKIYKASALSQDDKLAKITNLNLYISKQAQLDYSSKLSLSKKAYTPKPPSGGSSWLGLITPSSWS</sequence>
<dbReference type="Gene3D" id="3.10.450.320">
    <property type="entry name" value="Mitochondrial import inner membrane translocase subunit Tim21"/>
    <property type="match status" value="1"/>
</dbReference>
<dbReference type="Proteomes" id="UP000187455">
    <property type="component" value="Unassembled WGS sequence"/>
</dbReference>
<evidence type="ECO:0000256" key="3">
    <source>
        <dbReference type="ARBA" id="ARBA00020726"/>
    </source>
</evidence>
<evidence type="ECO:0000256" key="9">
    <source>
        <dbReference type="RuleBase" id="RU367142"/>
    </source>
</evidence>
<keyword evidence="8 9" id="KW-0472">Membrane</keyword>
<proteinExistence type="inferred from homology"/>
<dbReference type="InterPro" id="IPR038552">
    <property type="entry name" value="Tim21_IMS_sf"/>
</dbReference>
<evidence type="ECO:0000256" key="2">
    <source>
        <dbReference type="ARBA" id="ARBA00010867"/>
    </source>
</evidence>
<dbReference type="AlphaFoldDB" id="A0A1R0GPR8"/>
<keyword evidence="7 9" id="KW-0496">Mitochondrion</keyword>
<dbReference type="PANTHER" id="PTHR13032:SF6">
    <property type="entry name" value="MITOCHONDRIAL IMPORT INNER MEMBRANE TRANSLOCASE SUBUNIT TIM21"/>
    <property type="match status" value="1"/>
</dbReference>
<keyword evidence="9" id="KW-0999">Mitochondrion inner membrane</keyword>
<comment type="subcellular location">
    <subcellularLocation>
        <location evidence="9">Mitochondrion inner membrane</location>
        <topology evidence="9">Single-pass membrane protein</topology>
    </subcellularLocation>
    <subcellularLocation>
        <location evidence="1">Mitochondrion membrane</location>
        <topology evidence="1">Single-pass membrane protein</topology>
    </subcellularLocation>
</comment>
<keyword evidence="5" id="KW-0809">Transit peptide</keyword>
<name>A0A1R0GPR8_9FUNG</name>
<gene>
    <name evidence="10" type="ORF">AYI68_g7050</name>
</gene>
<protein>
    <recommendedName>
        <fullName evidence="3 9">Mitochondrial import inner membrane translocase subunit Tim21</fullName>
    </recommendedName>
</protein>
<accession>A0A1R0GPR8</accession>
<keyword evidence="9" id="KW-0813">Transport</keyword>